<gene>
    <name evidence="2" type="ORF">VRU49_07930</name>
</gene>
<dbReference type="EMBL" id="JAZDQU010000002">
    <property type="protein sequence ID" value="MEE1885346.1"/>
    <property type="molecule type" value="Genomic_DNA"/>
</dbReference>
<keyword evidence="1" id="KW-0472">Membrane</keyword>
<feature type="transmembrane region" description="Helical" evidence="1">
    <location>
        <begin position="6"/>
        <end position="27"/>
    </location>
</feature>
<dbReference type="Pfam" id="PF15956">
    <property type="entry name" value="DUF4760"/>
    <property type="match status" value="1"/>
</dbReference>
<dbReference type="RefSeq" id="WP_330146245.1">
    <property type="nucleotide sequence ID" value="NZ_JAZDQU010000002.1"/>
</dbReference>
<evidence type="ECO:0000313" key="3">
    <source>
        <dbReference type="Proteomes" id="UP001337681"/>
    </source>
</evidence>
<evidence type="ECO:0000256" key="1">
    <source>
        <dbReference type="SAM" id="Phobius"/>
    </source>
</evidence>
<keyword evidence="3" id="KW-1185">Reference proteome</keyword>
<proteinExistence type="predicted"/>
<evidence type="ECO:0000313" key="2">
    <source>
        <dbReference type="EMBL" id="MEE1885346.1"/>
    </source>
</evidence>
<keyword evidence="1" id="KW-1133">Transmembrane helix</keyword>
<comment type="caution">
    <text evidence="2">The sequence shown here is derived from an EMBL/GenBank/DDBJ whole genome shotgun (WGS) entry which is preliminary data.</text>
</comment>
<sequence length="164" mass="19490">MSAYNDIIGILAQITTILGLAVIIFQIRQTTKWNRRASNYNFINTEITAKLESEARKKIEDLKISFRYGSDWQLTNEECKKIINNHDAAFSINQLLNDFQNLSAAYQENLLDRKMFKKIHSGRQIFWYRILSNYIEEAKYYYADKNIWKDFVETSKQLIKENEQ</sequence>
<name>A0ABU7H426_9SPHI</name>
<organism evidence="2 3">
    <name type="scientific">Pedobacter flavus</name>
    <dbReference type="NCBI Taxonomy" id="3113906"/>
    <lineage>
        <taxon>Bacteria</taxon>
        <taxon>Pseudomonadati</taxon>
        <taxon>Bacteroidota</taxon>
        <taxon>Sphingobacteriia</taxon>
        <taxon>Sphingobacteriales</taxon>
        <taxon>Sphingobacteriaceae</taxon>
        <taxon>Pedobacter</taxon>
    </lineage>
</organism>
<reference evidence="2 3" key="1">
    <citation type="submission" date="2024-01" db="EMBL/GenBank/DDBJ databases">
        <title>Pedobacter sp. nov., isolated from oil-contaminated soil.</title>
        <authorList>
            <person name="Le N.T.T."/>
        </authorList>
    </citation>
    <scope>NUCLEOTIDE SEQUENCE [LARGE SCALE GENOMIC DNA]</scope>
    <source>
        <strain evidence="2 3">VNH31</strain>
    </source>
</reference>
<accession>A0ABU7H426</accession>
<dbReference type="InterPro" id="IPR031876">
    <property type="entry name" value="DUF4760"/>
</dbReference>
<dbReference type="Proteomes" id="UP001337681">
    <property type="component" value="Unassembled WGS sequence"/>
</dbReference>
<protein>
    <recommendedName>
        <fullName evidence="4">DUF4760 domain-containing protein</fullName>
    </recommendedName>
</protein>
<keyword evidence="1" id="KW-0812">Transmembrane</keyword>
<evidence type="ECO:0008006" key="4">
    <source>
        <dbReference type="Google" id="ProtNLM"/>
    </source>
</evidence>